<dbReference type="GO" id="GO:0005179">
    <property type="term" value="F:hormone activity"/>
    <property type="evidence" value="ECO:0007669"/>
    <property type="project" value="UniProtKB-KW"/>
</dbReference>
<dbReference type="Proteomes" id="UP000515154">
    <property type="component" value="Linkage group LG25"/>
</dbReference>
<protein>
    <submittedName>
        <fullName evidence="7">Uncharacterized protein LOC115224535</fullName>
    </submittedName>
</protein>
<evidence type="ECO:0000256" key="5">
    <source>
        <dbReference type="SAM" id="SignalP"/>
    </source>
</evidence>
<feature type="chain" id="PRO_5027628764" evidence="5">
    <location>
        <begin position="19"/>
        <end position="199"/>
    </location>
</feature>
<feature type="signal peptide" evidence="5">
    <location>
        <begin position="1"/>
        <end position="18"/>
    </location>
</feature>
<keyword evidence="3" id="KW-0372">Hormone</keyword>
<organism evidence="6 7">
    <name type="scientific">Octopus sinensis</name>
    <name type="common">East Asian common octopus</name>
    <dbReference type="NCBI Taxonomy" id="2607531"/>
    <lineage>
        <taxon>Eukaryota</taxon>
        <taxon>Metazoa</taxon>
        <taxon>Spiralia</taxon>
        <taxon>Lophotrochozoa</taxon>
        <taxon>Mollusca</taxon>
        <taxon>Cephalopoda</taxon>
        <taxon>Coleoidea</taxon>
        <taxon>Octopodiformes</taxon>
        <taxon>Octopoda</taxon>
        <taxon>Incirrata</taxon>
        <taxon>Octopodidae</taxon>
        <taxon>Octopus</taxon>
    </lineage>
</organism>
<evidence type="ECO:0000256" key="2">
    <source>
        <dbReference type="ARBA" id="ARBA00011748"/>
    </source>
</evidence>
<comment type="subunit">
    <text evidence="2">Homodimer; disulfide-linked.</text>
</comment>
<dbReference type="Pfam" id="PF03298">
    <property type="entry name" value="Stanniocalcin"/>
    <property type="match status" value="1"/>
</dbReference>
<evidence type="ECO:0000313" key="7">
    <source>
        <dbReference type="RefSeq" id="XP_029651305.1"/>
    </source>
</evidence>
<keyword evidence="5" id="KW-0732">Signal</keyword>
<evidence type="ECO:0000256" key="3">
    <source>
        <dbReference type="ARBA" id="ARBA00022702"/>
    </source>
</evidence>
<evidence type="ECO:0000256" key="4">
    <source>
        <dbReference type="ARBA" id="ARBA00023157"/>
    </source>
</evidence>
<comment type="similarity">
    <text evidence="1">Belongs to the stanniocalcin family.</text>
</comment>
<dbReference type="GO" id="GO:0005615">
    <property type="term" value="C:extracellular space"/>
    <property type="evidence" value="ECO:0007669"/>
    <property type="project" value="TreeGrafter"/>
</dbReference>
<accession>A0A6P7TMW0</accession>
<dbReference type="GO" id="GO:0006874">
    <property type="term" value="P:intracellular calcium ion homeostasis"/>
    <property type="evidence" value="ECO:0007669"/>
    <property type="project" value="TreeGrafter"/>
</dbReference>
<evidence type="ECO:0000313" key="6">
    <source>
        <dbReference type="Proteomes" id="UP000515154"/>
    </source>
</evidence>
<dbReference type="RefSeq" id="XP_029651305.1">
    <property type="nucleotide sequence ID" value="XM_029795445.1"/>
</dbReference>
<dbReference type="KEGG" id="osn:115224535"/>
<dbReference type="InterPro" id="IPR004978">
    <property type="entry name" value="Stanniocalcin"/>
</dbReference>
<dbReference type="PANTHER" id="PTHR11245:SF6">
    <property type="entry name" value="DUF19 DOMAIN-CONTAINING PROTEIN"/>
    <property type="match status" value="1"/>
</dbReference>
<reference evidence="7" key="1">
    <citation type="submission" date="2025-08" db="UniProtKB">
        <authorList>
            <consortium name="RefSeq"/>
        </authorList>
    </citation>
    <scope>IDENTIFICATION</scope>
</reference>
<dbReference type="AlphaFoldDB" id="A0A6P7TMW0"/>
<name>A0A6P7TMW0_9MOLL</name>
<proteinExistence type="inferred from homology"/>
<gene>
    <name evidence="7" type="primary">LOC115224535</name>
</gene>
<evidence type="ECO:0000256" key="1">
    <source>
        <dbReference type="ARBA" id="ARBA00008693"/>
    </source>
</evidence>
<keyword evidence="4" id="KW-1015">Disulfide bond</keyword>
<sequence>MWRFLAVLLMSFVLAIKGFYFHTELDPARVIKAKADVTPKCLKHSENVNCKFYKCLDERFPCHPERKKQDTSYRQCRRALNVAKTLNDIGKIWINSIIGCFMNELTDMYKSDTLDCNSILEKTLAIQHTCYMKNDFCEVGWDNREGLWQIFKRPIEKSKSQHYKALWENIGKISSKCTSENAPKLTAWINAKAGESLTN</sequence>
<keyword evidence="6" id="KW-1185">Reference proteome</keyword>
<dbReference type="PANTHER" id="PTHR11245">
    <property type="entry name" value="STANNIOCALCIN"/>
    <property type="match status" value="1"/>
</dbReference>